<feature type="transmembrane region" description="Helical" evidence="7">
    <location>
        <begin position="163"/>
        <end position="181"/>
    </location>
</feature>
<proteinExistence type="inferred from homology"/>
<feature type="domain" description="ABC transmembrane type-1" evidence="8">
    <location>
        <begin position="65"/>
        <end position="245"/>
    </location>
</feature>
<feature type="transmembrane region" description="Helical" evidence="7">
    <location>
        <begin position="74"/>
        <end position="93"/>
    </location>
</feature>
<evidence type="ECO:0000256" key="6">
    <source>
        <dbReference type="ARBA" id="ARBA00023136"/>
    </source>
</evidence>
<sequence length="266" mass="28813">MSKASSFLRQWLVLIIAVGLWELGTQLSQHPFFPPPSKIVTTAGEKWFSGPASDLFLTSEAYGDMLASLGRVGFGWLLAVLVGVSVGTMLGRSRTALDYVGPLMAFMRAIPSPVLVPVFIVLLGIGAQMQITVIVFSVLWPILLNTVDGARSVDQVKFDTARSFGIPRMHWIFGVVLPAAAPKIFAGLRVSLSLSLVVMVVSELVGSTNGIGYRLMFDQRQFDFPAMWAGIVLLGVLGYVLNTLLLMVERRALSWQPTSADQVVGG</sequence>
<dbReference type="Pfam" id="PF00528">
    <property type="entry name" value="BPD_transp_1"/>
    <property type="match status" value="1"/>
</dbReference>
<name>A0ABN3FU29_9PSEU</name>
<evidence type="ECO:0000256" key="2">
    <source>
        <dbReference type="ARBA" id="ARBA00022448"/>
    </source>
</evidence>
<dbReference type="Proteomes" id="UP001501218">
    <property type="component" value="Unassembled WGS sequence"/>
</dbReference>
<evidence type="ECO:0000256" key="7">
    <source>
        <dbReference type="RuleBase" id="RU363032"/>
    </source>
</evidence>
<keyword evidence="2 7" id="KW-0813">Transport</keyword>
<dbReference type="Gene3D" id="1.10.3720.10">
    <property type="entry name" value="MetI-like"/>
    <property type="match status" value="1"/>
</dbReference>
<evidence type="ECO:0000256" key="5">
    <source>
        <dbReference type="ARBA" id="ARBA00022989"/>
    </source>
</evidence>
<comment type="caution">
    <text evidence="9">The sequence shown here is derived from an EMBL/GenBank/DDBJ whole genome shotgun (WGS) entry which is preliminary data.</text>
</comment>
<comment type="subcellular location">
    <subcellularLocation>
        <location evidence="1 7">Cell membrane</location>
        <topology evidence="1 7">Multi-pass membrane protein</topology>
    </subcellularLocation>
</comment>
<keyword evidence="3" id="KW-1003">Cell membrane</keyword>
<dbReference type="RefSeq" id="WP_344127484.1">
    <property type="nucleotide sequence ID" value="NZ_BAAARA010000003.1"/>
</dbReference>
<evidence type="ECO:0000259" key="8">
    <source>
        <dbReference type="PROSITE" id="PS50928"/>
    </source>
</evidence>
<dbReference type="SUPFAM" id="SSF161098">
    <property type="entry name" value="MetI-like"/>
    <property type="match status" value="1"/>
</dbReference>
<keyword evidence="4 7" id="KW-0812">Transmembrane</keyword>
<organism evidence="9 10">
    <name type="scientific">Saccharopolyspora halophila</name>
    <dbReference type="NCBI Taxonomy" id="405551"/>
    <lineage>
        <taxon>Bacteria</taxon>
        <taxon>Bacillati</taxon>
        <taxon>Actinomycetota</taxon>
        <taxon>Actinomycetes</taxon>
        <taxon>Pseudonocardiales</taxon>
        <taxon>Pseudonocardiaceae</taxon>
        <taxon>Saccharopolyspora</taxon>
    </lineage>
</organism>
<dbReference type="PANTHER" id="PTHR30151">
    <property type="entry name" value="ALKANE SULFONATE ABC TRANSPORTER-RELATED, MEMBRANE SUBUNIT"/>
    <property type="match status" value="1"/>
</dbReference>
<reference evidence="9 10" key="1">
    <citation type="journal article" date="2019" name="Int. J. Syst. Evol. Microbiol.">
        <title>The Global Catalogue of Microorganisms (GCM) 10K type strain sequencing project: providing services to taxonomists for standard genome sequencing and annotation.</title>
        <authorList>
            <consortium name="The Broad Institute Genomics Platform"/>
            <consortium name="The Broad Institute Genome Sequencing Center for Infectious Disease"/>
            <person name="Wu L."/>
            <person name="Ma J."/>
        </authorList>
    </citation>
    <scope>NUCLEOTIDE SEQUENCE [LARGE SCALE GENOMIC DNA]</scope>
    <source>
        <strain evidence="9 10">JCM 16221</strain>
    </source>
</reference>
<evidence type="ECO:0000256" key="1">
    <source>
        <dbReference type="ARBA" id="ARBA00004651"/>
    </source>
</evidence>
<protein>
    <submittedName>
        <fullName evidence="9">ABC transporter permease</fullName>
    </submittedName>
</protein>
<feature type="transmembrane region" description="Helical" evidence="7">
    <location>
        <begin position="114"/>
        <end position="143"/>
    </location>
</feature>
<keyword evidence="6 7" id="KW-0472">Membrane</keyword>
<accession>A0ABN3FU29</accession>
<comment type="similarity">
    <text evidence="7">Belongs to the binding-protein-dependent transport system permease family.</text>
</comment>
<dbReference type="PROSITE" id="PS50928">
    <property type="entry name" value="ABC_TM1"/>
    <property type="match status" value="1"/>
</dbReference>
<dbReference type="EMBL" id="BAAARA010000003">
    <property type="protein sequence ID" value="GAA2337518.1"/>
    <property type="molecule type" value="Genomic_DNA"/>
</dbReference>
<dbReference type="InterPro" id="IPR000515">
    <property type="entry name" value="MetI-like"/>
</dbReference>
<keyword evidence="10" id="KW-1185">Reference proteome</keyword>
<feature type="transmembrane region" description="Helical" evidence="7">
    <location>
        <begin position="188"/>
        <end position="206"/>
    </location>
</feature>
<feature type="transmembrane region" description="Helical" evidence="7">
    <location>
        <begin position="226"/>
        <end position="248"/>
    </location>
</feature>
<dbReference type="PANTHER" id="PTHR30151:SF0">
    <property type="entry name" value="ABC TRANSPORTER PERMEASE PROTEIN MJ0413-RELATED"/>
    <property type="match status" value="1"/>
</dbReference>
<keyword evidence="5 7" id="KW-1133">Transmembrane helix</keyword>
<dbReference type="CDD" id="cd06261">
    <property type="entry name" value="TM_PBP2"/>
    <property type="match status" value="1"/>
</dbReference>
<evidence type="ECO:0000313" key="9">
    <source>
        <dbReference type="EMBL" id="GAA2337518.1"/>
    </source>
</evidence>
<dbReference type="InterPro" id="IPR035906">
    <property type="entry name" value="MetI-like_sf"/>
</dbReference>
<gene>
    <name evidence="9" type="ORF">GCM10009854_12030</name>
</gene>
<evidence type="ECO:0000313" key="10">
    <source>
        <dbReference type="Proteomes" id="UP001501218"/>
    </source>
</evidence>
<evidence type="ECO:0000256" key="4">
    <source>
        <dbReference type="ARBA" id="ARBA00022692"/>
    </source>
</evidence>
<evidence type="ECO:0000256" key="3">
    <source>
        <dbReference type="ARBA" id="ARBA00022475"/>
    </source>
</evidence>